<gene>
    <name evidence="1" type="ORF">GGR28_003153</name>
</gene>
<proteinExistence type="predicted"/>
<dbReference type="RefSeq" id="WP_183496754.1">
    <property type="nucleotide sequence ID" value="NZ_JACIFF010000008.1"/>
</dbReference>
<name>A0A840EFD9_9BACT</name>
<keyword evidence="2" id="KW-1185">Reference proteome</keyword>
<comment type="caution">
    <text evidence="1">The sequence shown here is derived from an EMBL/GenBank/DDBJ whole genome shotgun (WGS) entry which is preliminary data.</text>
</comment>
<protein>
    <submittedName>
        <fullName evidence="1">Uncharacterized protein</fullName>
    </submittedName>
</protein>
<accession>A0A840EFD9</accession>
<reference evidence="1 2" key="1">
    <citation type="submission" date="2020-08" db="EMBL/GenBank/DDBJ databases">
        <title>Genomic Encyclopedia of Type Strains, Phase IV (KMG-IV): sequencing the most valuable type-strain genomes for metagenomic binning, comparative biology and taxonomic classification.</title>
        <authorList>
            <person name="Goeker M."/>
        </authorList>
    </citation>
    <scope>NUCLEOTIDE SEQUENCE [LARGE SCALE GENOMIC DNA]</scope>
    <source>
        <strain evidence="1 2">DSM 105137</strain>
    </source>
</reference>
<evidence type="ECO:0000313" key="2">
    <source>
        <dbReference type="Proteomes" id="UP000576209"/>
    </source>
</evidence>
<sequence>MPQRDLKTTPDCPSICVFEVKTNMGYILLSTISLGMAVPTRVKYQCCPIDVEPAEI</sequence>
<dbReference type="Proteomes" id="UP000576209">
    <property type="component" value="Unassembled WGS sequence"/>
</dbReference>
<organism evidence="1 2">
    <name type="scientific">Neolewinella aquimaris</name>
    <dbReference type="NCBI Taxonomy" id="1835722"/>
    <lineage>
        <taxon>Bacteria</taxon>
        <taxon>Pseudomonadati</taxon>
        <taxon>Bacteroidota</taxon>
        <taxon>Saprospiria</taxon>
        <taxon>Saprospirales</taxon>
        <taxon>Lewinellaceae</taxon>
        <taxon>Neolewinella</taxon>
    </lineage>
</organism>
<dbReference type="AlphaFoldDB" id="A0A840EFD9"/>
<dbReference type="EMBL" id="JACIFF010000008">
    <property type="protein sequence ID" value="MBB4080519.1"/>
    <property type="molecule type" value="Genomic_DNA"/>
</dbReference>
<evidence type="ECO:0000313" key="1">
    <source>
        <dbReference type="EMBL" id="MBB4080519.1"/>
    </source>
</evidence>